<keyword evidence="2" id="KW-1185">Reference proteome</keyword>
<sequence>MILLVIIVVLLFCNYFYIEKRCNELTNRLDTLEKSIIDFDDEKISKNLEDVESYWQDKKDMLLAFSNHKCLDDISQTFLKISAKIDTQRYGEALEQIRLAKLHITDILTNEIPSFENIF</sequence>
<dbReference type="InterPro" id="IPR025373">
    <property type="entry name" value="DUF4363"/>
</dbReference>
<evidence type="ECO:0000313" key="1">
    <source>
        <dbReference type="EMBL" id="MBC8595648.1"/>
    </source>
</evidence>
<proteinExistence type="predicted"/>
<reference evidence="1" key="1">
    <citation type="submission" date="2020-08" db="EMBL/GenBank/DDBJ databases">
        <title>Genome public.</title>
        <authorList>
            <person name="Liu C."/>
            <person name="Sun Q."/>
        </authorList>
    </citation>
    <scope>NUCLEOTIDE SEQUENCE</scope>
    <source>
        <strain evidence="1">NSJ-50</strain>
    </source>
</reference>
<dbReference type="AlphaFoldDB" id="A0A926ITE2"/>
<comment type="caution">
    <text evidence="1">The sequence shown here is derived from an EMBL/GenBank/DDBJ whole genome shotgun (WGS) entry which is preliminary data.</text>
</comment>
<organism evidence="1 2">
    <name type="scientific">Qingrenia yutianensis</name>
    <dbReference type="NCBI Taxonomy" id="2763676"/>
    <lineage>
        <taxon>Bacteria</taxon>
        <taxon>Bacillati</taxon>
        <taxon>Bacillota</taxon>
        <taxon>Clostridia</taxon>
        <taxon>Eubacteriales</taxon>
        <taxon>Oscillospiraceae</taxon>
        <taxon>Qingrenia</taxon>
    </lineage>
</organism>
<name>A0A926ITE2_9FIRM</name>
<dbReference type="Proteomes" id="UP000647416">
    <property type="component" value="Unassembled WGS sequence"/>
</dbReference>
<gene>
    <name evidence="1" type="ORF">H8706_02020</name>
</gene>
<dbReference type="Pfam" id="PF14276">
    <property type="entry name" value="DUF4363"/>
    <property type="match status" value="1"/>
</dbReference>
<protein>
    <submittedName>
        <fullName evidence="1">DUF4363 family protein</fullName>
    </submittedName>
</protein>
<evidence type="ECO:0000313" key="2">
    <source>
        <dbReference type="Proteomes" id="UP000647416"/>
    </source>
</evidence>
<dbReference type="EMBL" id="JACRTE010000002">
    <property type="protein sequence ID" value="MBC8595648.1"/>
    <property type="molecule type" value="Genomic_DNA"/>
</dbReference>
<accession>A0A926ITE2</accession>